<protein>
    <submittedName>
        <fullName evidence="2">Uncharacterized protein</fullName>
    </submittedName>
</protein>
<keyword evidence="3" id="KW-1185">Reference proteome</keyword>
<name>E9DDZ5_COCPS</name>
<dbReference type="Proteomes" id="UP000002497">
    <property type="component" value="Unassembled WGS sequence"/>
</dbReference>
<dbReference type="EMBL" id="GL636501">
    <property type="protein sequence ID" value="EFW15349.1"/>
    <property type="molecule type" value="Genomic_DNA"/>
</dbReference>
<dbReference type="OrthoDB" id="5328412at2759"/>
<dbReference type="HOGENOM" id="CLU_026017_0_0_1"/>
<accession>E9DDZ5</accession>
<reference evidence="3" key="1">
    <citation type="journal article" date="2010" name="Genome Res.">
        <title>Population genomic sequencing of Coccidioides fungi reveals recent hybridization and transposon control.</title>
        <authorList>
            <person name="Neafsey D.E."/>
            <person name="Barker B.M."/>
            <person name="Sharpton T.J."/>
            <person name="Stajich J.E."/>
            <person name="Park D.J."/>
            <person name="Whiston E."/>
            <person name="Hung C.-Y."/>
            <person name="McMahan C."/>
            <person name="White J."/>
            <person name="Sykes S."/>
            <person name="Heiman D."/>
            <person name="Young S."/>
            <person name="Zeng Q."/>
            <person name="Abouelleil A."/>
            <person name="Aftuck L."/>
            <person name="Bessette D."/>
            <person name="Brown A."/>
            <person name="FitzGerald M."/>
            <person name="Lui A."/>
            <person name="Macdonald J.P."/>
            <person name="Priest M."/>
            <person name="Orbach M.J."/>
            <person name="Galgiani J.N."/>
            <person name="Kirkland T.N."/>
            <person name="Cole G.T."/>
            <person name="Birren B.W."/>
            <person name="Henn M.R."/>
            <person name="Taylor J.W."/>
            <person name="Rounsley S.D."/>
        </authorList>
    </citation>
    <scope>NUCLEOTIDE SEQUENCE [LARGE SCALE GENOMIC DNA]</scope>
    <source>
        <strain evidence="3">RMSCC 757 / Silveira</strain>
    </source>
</reference>
<dbReference type="AlphaFoldDB" id="E9DDZ5"/>
<dbReference type="VEuPathDB" id="FungiDB:CPSG_07786"/>
<evidence type="ECO:0000313" key="2">
    <source>
        <dbReference type="EMBL" id="EFW15349.1"/>
    </source>
</evidence>
<dbReference type="SUPFAM" id="SSF48452">
    <property type="entry name" value="TPR-like"/>
    <property type="match status" value="1"/>
</dbReference>
<dbReference type="InterPro" id="IPR011990">
    <property type="entry name" value="TPR-like_helical_dom_sf"/>
</dbReference>
<proteinExistence type="predicted"/>
<evidence type="ECO:0000256" key="1">
    <source>
        <dbReference type="SAM" id="MobiDB-lite"/>
    </source>
</evidence>
<feature type="region of interest" description="Disordered" evidence="1">
    <location>
        <begin position="1"/>
        <end position="22"/>
    </location>
</feature>
<dbReference type="VEuPathDB" id="FungiDB:D8B26_008093"/>
<dbReference type="eggNOG" id="ENOG502RZIA">
    <property type="taxonomic scope" value="Eukaryota"/>
</dbReference>
<reference evidence="3" key="2">
    <citation type="submission" date="2010-03" db="EMBL/GenBank/DDBJ databases">
        <title>The genome sequence of Coccidioides posadasii strain Silveira.</title>
        <authorList>
            <consortium name="The Broad Institute Genome Sequencing Center for Infectious Disease"/>
            <person name="Neafsey D."/>
            <person name="Orbach M."/>
            <person name="Henn M.R."/>
            <person name="Cole G.T."/>
            <person name="Galgiani J."/>
            <person name="Gardner M.J."/>
            <person name="Kirkland T.N."/>
            <person name="Taylor J.W."/>
            <person name="Young S.K."/>
            <person name="Zeng Q."/>
            <person name="Koehrsen M."/>
            <person name="Alvarado L."/>
            <person name="Berlin A."/>
            <person name="Borenstein D."/>
            <person name="Chapman S.B."/>
            <person name="Chen Z."/>
            <person name="Engels R."/>
            <person name="Freedman E."/>
            <person name="Gellesch M."/>
            <person name="Goldberg J."/>
            <person name="Griggs A."/>
            <person name="Gujja S."/>
            <person name="Heilman E."/>
            <person name="Heiman D."/>
            <person name="Howarth C."/>
            <person name="Jen D."/>
            <person name="Larson L."/>
            <person name="Mehta T."/>
            <person name="Neiman D."/>
            <person name="Park D."/>
            <person name="Pearson M."/>
            <person name="Richards J."/>
            <person name="Roberts A."/>
            <person name="Saif S."/>
            <person name="Shea T."/>
            <person name="Shenoy N."/>
            <person name="Sisk P."/>
            <person name="Stolte C."/>
            <person name="Sykes S."/>
            <person name="Walk T."/>
            <person name="White J."/>
            <person name="Yandava C."/>
            <person name="Haas B."/>
            <person name="Nusbaum C."/>
            <person name="Birren B."/>
        </authorList>
    </citation>
    <scope>NUCLEOTIDE SEQUENCE [LARGE SCALE GENOMIC DNA]</scope>
    <source>
        <strain evidence="3">RMSCC 757 / Silveira</strain>
    </source>
</reference>
<evidence type="ECO:0000313" key="3">
    <source>
        <dbReference type="Proteomes" id="UP000002497"/>
    </source>
</evidence>
<sequence>MPKPKTLLKDTKSKKKAKQLEPETADEYLAEGVEFEEAGEKWRAGDAVKSMRFFMRAIDTYDTGLRKYPNSFDLAYNNIRARVQYDITQHPKLASQLPAPMAEILQIALKSHREALSKDQDNADILFNTAQVLTSLAEVIGEGKHPSGHKAQEAIKYLQEALELFQRCLAIQELRFTEYQEQVNAMESNISEQPETEQLPPPESSLPASTPVEQWAVVVEPVTKNTLVDTAIAQLETLATLCGLLIYDSSTSLAWIEEYSSDLLREKINAYAEGTDRKKDIALARARFIAAFTELVYRNGQIDLETYKNELNSAYTDGLDVSGDPAGLCSQAEALVAFNSAMADTFSPDSPEELKIALDLRWKSLSSALDFLTAASKLPSAGENLPKIHVARGDVEMYRLRLGKAPWNYGPASANSALLLKNAETYYRGGAAIARRDGWTAEEREGTFKEALAKVLSGDPSQMESLLTSDKEGLTQVAEDMAEDGLITNNDLEKILHDMAPDEIVF</sequence>
<dbReference type="OMA" id="MRFFMRA"/>
<dbReference type="Gene3D" id="1.25.40.10">
    <property type="entry name" value="Tetratricopeptide repeat domain"/>
    <property type="match status" value="1"/>
</dbReference>
<gene>
    <name evidence="2" type="ORF">CPSG_07786</name>
</gene>
<organism evidence="3">
    <name type="scientific">Coccidioides posadasii (strain RMSCC 757 / Silveira)</name>
    <name type="common">Valley fever fungus</name>
    <dbReference type="NCBI Taxonomy" id="443226"/>
    <lineage>
        <taxon>Eukaryota</taxon>
        <taxon>Fungi</taxon>
        <taxon>Dikarya</taxon>
        <taxon>Ascomycota</taxon>
        <taxon>Pezizomycotina</taxon>
        <taxon>Eurotiomycetes</taxon>
        <taxon>Eurotiomycetidae</taxon>
        <taxon>Onygenales</taxon>
        <taxon>Onygenaceae</taxon>
        <taxon>Coccidioides</taxon>
    </lineage>
</organism>